<keyword evidence="5" id="KW-1185">Reference proteome</keyword>
<protein>
    <submittedName>
        <fullName evidence="4">Short-chain dehydrogenase/reductase family 16C member 6</fullName>
    </submittedName>
</protein>
<evidence type="ECO:0000256" key="2">
    <source>
        <dbReference type="ARBA" id="ARBA00023002"/>
    </source>
</evidence>
<keyword evidence="2" id="KW-0560">Oxidoreductase</keyword>
<dbReference type="Proteomes" id="UP000824998">
    <property type="component" value="Unassembled WGS sequence"/>
</dbReference>
<comment type="caution">
    <text evidence="4">The sequence shown here is derived from an EMBL/GenBank/DDBJ whole genome shotgun (WGS) entry which is preliminary data.</text>
</comment>
<proteinExistence type="inferred from homology"/>
<dbReference type="PRINTS" id="PR00080">
    <property type="entry name" value="SDRFAMILY"/>
</dbReference>
<reference evidence="4" key="1">
    <citation type="journal article" date="2021" name="IMA Fungus">
        <title>Genomic characterization of three marine fungi, including Emericellopsis atlantica sp. nov. with signatures of a generalist lifestyle and marine biomass degradation.</title>
        <authorList>
            <person name="Hagestad O.C."/>
            <person name="Hou L."/>
            <person name="Andersen J.H."/>
            <person name="Hansen E.H."/>
            <person name="Altermark B."/>
            <person name="Li C."/>
            <person name="Kuhnert E."/>
            <person name="Cox R.J."/>
            <person name="Crous P.W."/>
            <person name="Spatafora J.W."/>
            <person name="Lail K."/>
            <person name="Amirebrahimi M."/>
            <person name="Lipzen A."/>
            <person name="Pangilinan J."/>
            <person name="Andreopoulos W."/>
            <person name="Hayes R.D."/>
            <person name="Ng V."/>
            <person name="Grigoriev I.V."/>
            <person name="Jackson S.A."/>
            <person name="Sutton T.D.S."/>
            <person name="Dobson A.D.W."/>
            <person name="Rama T."/>
        </authorList>
    </citation>
    <scope>NUCLEOTIDE SEQUENCE</scope>
    <source>
        <strain evidence="4">TRa018bII</strain>
    </source>
</reference>
<dbReference type="Pfam" id="PF00106">
    <property type="entry name" value="adh_short"/>
    <property type="match status" value="1"/>
</dbReference>
<dbReference type="GO" id="GO:0016616">
    <property type="term" value="F:oxidoreductase activity, acting on the CH-OH group of donors, NAD or NADP as acceptor"/>
    <property type="evidence" value="ECO:0007669"/>
    <property type="project" value="TreeGrafter"/>
</dbReference>
<dbReference type="PROSITE" id="PS51257">
    <property type="entry name" value="PROKAR_LIPOPROTEIN"/>
    <property type="match status" value="1"/>
</dbReference>
<evidence type="ECO:0000256" key="3">
    <source>
        <dbReference type="RuleBase" id="RU000363"/>
    </source>
</evidence>
<dbReference type="SUPFAM" id="SSF51735">
    <property type="entry name" value="NAD(P)-binding Rossmann-fold domains"/>
    <property type="match status" value="1"/>
</dbReference>
<accession>A0A9P7YCW4</accession>
<dbReference type="InterPro" id="IPR036291">
    <property type="entry name" value="NAD(P)-bd_dom_sf"/>
</dbReference>
<dbReference type="PRINTS" id="PR00081">
    <property type="entry name" value="GDHRDH"/>
</dbReference>
<organism evidence="4 5">
    <name type="scientific">Amylocarpus encephaloides</name>
    <dbReference type="NCBI Taxonomy" id="45428"/>
    <lineage>
        <taxon>Eukaryota</taxon>
        <taxon>Fungi</taxon>
        <taxon>Dikarya</taxon>
        <taxon>Ascomycota</taxon>
        <taxon>Pezizomycotina</taxon>
        <taxon>Leotiomycetes</taxon>
        <taxon>Helotiales</taxon>
        <taxon>Helotiales incertae sedis</taxon>
        <taxon>Amylocarpus</taxon>
    </lineage>
</organism>
<evidence type="ECO:0000313" key="5">
    <source>
        <dbReference type="Proteomes" id="UP000824998"/>
    </source>
</evidence>
<dbReference type="Gene3D" id="3.40.50.720">
    <property type="entry name" value="NAD(P)-binding Rossmann-like Domain"/>
    <property type="match status" value="1"/>
</dbReference>
<dbReference type="EMBL" id="MU251622">
    <property type="protein sequence ID" value="KAG9231127.1"/>
    <property type="molecule type" value="Genomic_DNA"/>
</dbReference>
<comment type="similarity">
    <text evidence="1 3">Belongs to the short-chain dehydrogenases/reductases (SDR) family.</text>
</comment>
<dbReference type="PANTHER" id="PTHR24322">
    <property type="entry name" value="PKSB"/>
    <property type="match status" value="1"/>
</dbReference>
<evidence type="ECO:0000256" key="1">
    <source>
        <dbReference type="ARBA" id="ARBA00006484"/>
    </source>
</evidence>
<name>A0A9P7YCW4_9HELO</name>
<dbReference type="OrthoDB" id="10253736at2759"/>
<sequence length="345" mass="38337">MNLDRGDWLLYPLLFWSSCFTSEVVRPLIKQTVLDPALTLIDTKKGLDLAVLHETAFSRIQKLFYFGLVRWVSGYLDRGVLDNWTSGNFKWNQEIVLLTGGAGGIVGGVVKLLSGKGIKVVVIDVIPMTFETASNIHYYKCDITCPAAIASVAAQIRKDVGEPTILINNAGVCRGKMILEASEKDIRFTFEVNILAHYWMAREFVPDMAKENHGMIVTVSSFAAFLSVPDMVDYDASKAAAHAFHEGLAVELKCRYNAPKVRTVVVNQGYTKTALFEGYKNDSNGQLIIPGFSSTLTLLRGMPHWYQNTICALGKDLMSTSKGRQVIDVEKWKPSNERKDGELSE</sequence>
<dbReference type="AlphaFoldDB" id="A0A9P7YCW4"/>
<dbReference type="PANTHER" id="PTHR24322:SF736">
    <property type="entry name" value="RETINOL DEHYDROGENASE 10"/>
    <property type="match status" value="1"/>
</dbReference>
<gene>
    <name evidence="4" type="ORF">BJ875DRAFT_506866</name>
</gene>
<dbReference type="InterPro" id="IPR002347">
    <property type="entry name" value="SDR_fam"/>
</dbReference>
<evidence type="ECO:0000313" key="4">
    <source>
        <dbReference type="EMBL" id="KAG9231127.1"/>
    </source>
</evidence>